<evidence type="ECO:0008006" key="3">
    <source>
        <dbReference type="Google" id="ProtNLM"/>
    </source>
</evidence>
<dbReference type="EMBL" id="AEUX02000006">
    <property type="protein sequence ID" value="EHI69797.1"/>
    <property type="molecule type" value="Genomic_DNA"/>
</dbReference>
<name>G5K335_9STRE</name>
<dbReference type="Proteomes" id="UP000003330">
    <property type="component" value="Unassembled WGS sequence"/>
</dbReference>
<evidence type="ECO:0000313" key="2">
    <source>
        <dbReference type="Proteomes" id="UP000003330"/>
    </source>
</evidence>
<dbReference type="AlphaFoldDB" id="G5K335"/>
<sequence>MELDPMTGAIARYLQPNDHIEVRGFETVDFNDNSFDLVISNVPFANSRIADSRYDKPYLIHDYFVKKSLDVVHDGGQVVIISSTGTMDKRTENVL</sequence>
<gene>
    <name evidence="1" type="ORF">STRIC_1203</name>
</gene>
<comment type="caution">
    <text evidence="1">The sequence shown here is derived from an EMBL/GenBank/DDBJ whole genome shotgun (WGS) entry which is preliminary data.</text>
</comment>
<evidence type="ECO:0000313" key="1">
    <source>
        <dbReference type="EMBL" id="EHI69797.1"/>
    </source>
</evidence>
<protein>
    <recommendedName>
        <fullName evidence="3">Methyltransferase domain protein</fullName>
    </recommendedName>
</protein>
<reference evidence="1 2" key="1">
    <citation type="journal article" date="2014" name="Int. J. Syst. Evol. Microbiol.">
        <title>Phylogenomics and the dynamic genome evolution of the genus Streptococcus.</title>
        <authorList>
            <consortium name="The Broad Institute Genome Sequencing Platform"/>
            <person name="Richards V.P."/>
            <person name="Palmer S.R."/>
            <person name="Pavinski Bitar P.D."/>
            <person name="Qin X."/>
            <person name="Weinstock G.M."/>
            <person name="Highlander S.K."/>
            <person name="Town C.D."/>
            <person name="Burne R.A."/>
            <person name="Stanhope M.J."/>
        </authorList>
    </citation>
    <scope>NUCLEOTIDE SEQUENCE [LARGE SCALE GENOMIC DNA]</scope>
    <source>
        <strain evidence="1 2">707-05</strain>
    </source>
</reference>
<organism evidence="1 2">
    <name type="scientific">Streptococcus ictaluri 707-05</name>
    <dbReference type="NCBI Taxonomy" id="764299"/>
    <lineage>
        <taxon>Bacteria</taxon>
        <taxon>Bacillati</taxon>
        <taxon>Bacillota</taxon>
        <taxon>Bacilli</taxon>
        <taxon>Lactobacillales</taxon>
        <taxon>Streptococcaceae</taxon>
        <taxon>Streptococcus</taxon>
    </lineage>
</organism>
<proteinExistence type="predicted"/>
<accession>G5K335</accession>
<dbReference type="InterPro" id="IPR029063">
    <property type="entry name" value="SAM-dependent_MTases_sf"/>
</dbReference>
<keyword evidence="2" id="KW-1185">Reference proteome</keyword>
<dbReference type="eggNOG" id="COG0827">
    <property type="taxonomic scope" value="Bacteria"/>
</dbReference>
<dbReference type="STRING" id="764299.STRIC_1203"/>
<dbReference type="Gene3D" id="3.40.50.150">
    <property type="entry name" value="Vaccinia Virus protein VP39"/>
    <property type="match status" value="1"/>
</dbReference>
<dbReference type="SUPFAM" id="SSF53335">
    <property type="entry name" value="S-adenosyl-L-methionine-dependent methyltransferases"/>
    <property type="match status" value="1"/>
</dbReference>